<dbReference type="PROSITE" id="PS00775">
    <property type="entry name" value="GLYCOSYL_HYDROL_F3"/>
    <property type="match status" value="1"/>
</dbReference>
<keyword evidence="14" id="KW-1185">Reference proteome</keyword>
<sequence length="739" mass="81547">MKKLFLLVAGILATTSMHLAAQNDRIEQRVDSVLHLMTLQEKIGQLVLYTSDWDVTGPTMRKGYINDIKNGNCGNIFNAHSVNYVRKLQEIAVNDTRLHIPLLFGYDVIHGYKTIFPIPLGEAATWDLFQIQRSAHVAAEEAAAAGVNWTYAPMCDITVDPRWGRVMEGAGEDPYLGSKIAAARVHGFQGIHNDLADTSTILACVKHFAGYGAPIGGRDYNTVDMSERTFRDVYLPPYLAAIKAGAMSVMSAFNELNGVPCTENKWLLTDILRKEAGFKGFVVSDYNSVEELINHGVAADGKQAAEIAINAGLDMDMQSTLYQKYLKQLVEEGKVSEATIDDAVRRVLRVKFMLGLFDHPYLYCNNAREKRVIESPANMKAAYEEAQRSLVLLKNAHDVLPLTKGDKIAVIGQLAASSNDLLGAWRADGDTIGVPNLLDAMRKYNGRNNIIYAEGCEKEGYNRSGFPAAIAAAKKADKIVLVIGEDCDWTGEASSRANIKVPGVQTELLAKLTALHKPIVVVLMNGRPLDLSREDTLADAILETWYAGSRGAAAITSVLFGEYNPSGKLPITFPRCIGQVPLFYYEKNTGRPIYLPDPKYKSRYIDCPNTPLFPFGFGLSYTTFHFSGITLSSDRLYPNDSIQASVTVTNTGKREGEEVVQLYIHDLVADVTRPVKQLKGFQKIALQPGESKTVTFTIKPSMLAFYRLDMTYGTEPGKFDLFIGDSSNHVNQTSFTLEK</sequence>
<comment type="similarity">
    <text evidence="3">Belongs to the peptidase C25 family.</text>
</comment>
<feature type="signal peptide" evidence="11">
    <location>
        <begin position="1"/>
        <end position="20"/>
    </location>
</feature>
<dbReference type="InterPro" id="IPR013783">
    <property type="entry name" value="Ig-like_fold"/>
</dbReference>
<dbReference type="InterPro" id="IPR001764">
    <property type="entry name" value="Glyco_hydro_3_N"/>
</dbReference>
<dbReference type="EMBL" id="JACHYB010000001">
    <property type="protein sequence ID" value="MBB3186616.1"/>
    <property type="molecule type" value="Genomic_DNA"/>
</dbReference>
<evidence type="ECO:0000256" key="3">
    <source>
        <dbReference type="ARBA" id="ARBA00006067"/>
    </source>
</evidence>
<dbReference type="InterPro" id="IPR019800">
    <property type="entry name" value="Glyco_hydro_3_AS"/>
</dbReference>
<dbReference type="PANTHER" id="PTHR30620:SF16">
    <property type="entry name" value="LYSOSOMAL BETA GLUCOSIDASE"/>
    <property type="match status" value="1"/>
</dbReference>
<dbReference type="InterPro" id="IPR051915">
    <property type="entry name" value="Cellulose_Degrad_GH3"/>
</dbReference>
<dbReference type="Gene3D" id="2.60.40.10">
    <property type="entry name" value="Immunoglobulins"/>
    <property type="match status" value="1"/>
</dbReference>
<dbReference type="SMART" id="SM01217">
    <property type="entry name" value="Fn3_like"/>
    <property type="match status" value="1"/>
</dbReference>
<dbReference type="Gene3D" id="3.20.20.300">
    <property type="entry name" value="Glycoside hydrolase, family 3, N-terminal domain"/>
    <property type="match status" value="1"/>
</dbReference>
<dbReference type="Pfam" id="PF01915">
    <property type="entry name" value="Glyco_hydro_3_C"/>
    <property type="match status" value="1"/>
</dbReference>
<keyword evidence="7 10" id="KW-0378">Hydrolase</keyword>
<evidence type="ECO:0000313" key="14">
    <source>
        <dbReference type="Proteomes" id="UP000544222"/>
    </source>
</evidence>
<organism evidence="13 14">
    <name type="scientific">Microbacter margulisiae</name>
    <dbReference type="NCBI Taxonomy" id="1350067"/>
    <lineage>
        <taxon>Bacteria</taxon>
        <taxon>Pseudomonadati</taxon>
        <taxon>Bacteroidota</taxon>
        <taxon>Bacteroidia</taxon>
        <taxon>Bacteroidales</taxon>
        <taxon>Porphyromonadaceae</taxon>
        <taxon>Microbacter</taxon>
    </lineage>
</organism>
<gene>
    <name evidence="13" type="ORF">FHX64_000779</name>
</gene>
<dbReference type="PANTHER" id="PTHR30620">
    <property type="entry name" value="PERIPLASMIC BETA-GLUCOSIDASE-RELATED"/>
    <property type="match status" value="1"/>
</dbReference>
<feature type="domain" description="Fibronectin type III-like" evidence="12">
    <location>
        <begin position="658"/>
        <end position="727"/>
    </location>
</feature>
<reference evidence="13 14" key="1">
    <citation type="submission" date="2020-08" db="EMBL/GenBank/DDBJ databases">
        <title>Genomic Encyclopedia of Type Strains, Phase IV (KMG-IV): sequencing the most valuable type-strain genomes for metagenomic binning, comparative biology and taxonomic classification.</title>
        <authorList>
            <person name="Goeker M."/>
        </authorList>
    </citation>
    <scope>NUCLEOTIDE SEQUENCE [LARGE SCALE GENOMIC DNA]</scope>
    <source>
        <strain evidence="13 14">DSM 27471</strain>
    </source>
</reference>
<evidence type="ECO:0000256" key="5">
    <source>
        <dbReference type="ARBA" id="ARBA00022670"/>
    </source>
</evidence>
<dbReference type="SUPFAM" id="SSF51445">
    <property type="entry name" value="(Trans)glycosidases"/>
    <property type="match status" value="1"/>
</dbReference>
<evidence type="ECO:0000256" key="6">
    <source>
        <dbReference type="ARBA" id="ARBA00022729"/>
    </source>
</evidence>
<dbReference type="GO" id="GO:0008234">
    <property type="term" value="F:cysteine-type peptidase activity"/>
    <property type="evidence" value="ECO:0007669"/>
    <property type="project" value="UniProtKB-KW"/>
</dbReference>
<name>A0A7W5DPK1_9PORP</name>
<dbReference type="PRINTS" id="PR00133">
    <property type="entry name" value="GLHYDRLASE3"/>
</dbReference>
<evidence type="ECO:0000256" key="10">
    <source>
        <dbReference type="RuleBase" id="RU361161"/>
    </source>
</evidence>
<evidence type="ECO:0000256" key="7">
    <source>
        <dbReference type="ARBA" id="ARBA00022801"/>
    </source>
</evidence>
<dbReference type="GO" id="GO:0009251">
    <property type="term" value="P:glucan catabolic process"/>
    <property type="evidence" value="ECO:0007669"/>
    <property type="project" value="TreeGrafter"/>
</dbReference>
<evidence type="ECO:0000256" key="1">
    <source>
        <dbReference type="ARBA" id="ARBA00000448"/>
    </source>
</evidence>
<evidence type="ECO:0000256" key="9">
    <source>
        <dbReference type="ARBA" id="ARBA00023295"/>
    </source>
</evidence>
<evidence type="ECO:0000313" key="13">
    <source>
        <dbReference type="EMBL" id="MBB3186616.1"/>
    </source>
</evidence>
<dbReference type="InterPro" id="IPR036962">
    <property type="entry name" value="Glyco_hydro_3_N_sf"/>
</dbReference>
<dbReference type="Pfam" id="PF00933">
    <property type="entry name" value="Glyco_hydro_3"/>
    <property type="match status" value="1"/>
</dbReference>
<comment type="caution">
    <text evidence="13">The sequence shown here is derived from an EMBL/GenBank/DDBJ whole genome shotgun (WGS) entry which is preliminary data.</text>
</comment>
<dbReference type="EC" id="3.2.1.21" evidence="4"/>
<feature type="chain" id="PRO_5030954142" description="beta-glucosidase" evidence="11">
    <location>
        <begin position="21"/>
        <end position="739"/>
    </location>
</feature>
<proteinExistence type="inferred from homology"/>
<protein>
    <recommendedName>
        <fullName evidence="4">beta-glucosidase</fullName>
        <ecNumber evidence="4">3.2.1.21</ecNumber>
    </recommendedName>
</protein>
<dbReference type="Pfam" id="PF14310">
    <property type="entry name" value="Fn3-like"/>
    <property type="match status" value="1"/>
</dbReference>
<comment type="catalytic activity">
    <reaction evidence="1">
        <text>Hydrolysis of terminal, non-reducing beta-D-glucosyl residues with release of beta-D-glucose.</text>
        <dbReference type="EC" id="3.2.1.21"/>
    </reaction>
</comment>
<dbReference type="InterPro" id="IPR002772">
    <property type="entry name" value="Glyco_hydro_3_C"/>
</dbReference>
<keyword evidence="6 11" id="KW-0732">Signal</keyword>
<dbReference type="FunFam" id="3.20.20.300:FF:000005">
    <property type="entry name" value="Periplasmic beta-glucosidase"/>
    <property type="match status" value="1"/>
</dbReference>
<keyword evidence="9 10" id="KW-0326">Glycosidase</keyword>
<evidence type="ECO:0000256" key="8">
    <source>
        <dbReference type="ARBA" id="ARBA00022807"/>
    </source>
</evidence>
<comment type="similarity">
    <text evidence="2 10">Belongs to the glycosyl hydrolase 3 family.</text>
</comment>
<evidence type="ECO:0000256" key="4">
    <source>
        <dbReference type="ARBA" id="ARBA00012744"/>
    </source>
</evidence>
<dbReference type="SUPFAM" id="SSF52279">
    <property type="entry name" value="Beta-D-glucan exohydrolase, C-terminal domain"/>
    <property type="match status" value="1"/>
</dbReference>
<evidence type="ECO:0000256" key="2">
    <source>
        <dbReference type="ARBA" id="ARBA00005336"/>
    </source>
</evidence>
<dbReference type="InterPro" id="IPR036881">
    <property type="entry name" value="Glyco_hydro_3_C_sf"/>
</dbReference>
<keyword evidence="8" id="KW-0788">Thiol protease</keyword>
<dbReference type="GO" id="GO:0008422">
    <property type="term" value="F:beta-glucosidase activity"/>
    <property type="evidence" value="ECO:0007669"/>
    <property type="project" value="UniProtKB-EC"/>
</dbReference>
<dbReference type="AlphaFoldDB" id="A0A7W5DPK1"/>
<keyword evidence="5" id="KW-0645">Protease</keyword>
<evidence type="ECO:0000259" key="12">
    <source>
        <dbReference type="SMART" id="SM01217"/>
    </source>
</evidence>
<dbReference type="Gene3D" id="3.40.50.1700">
    <property type="entry name" value="Glycoside hydrolase family 3 C-terminal domain"/>
    <property type="match status" value="1"/>
</dbReference>
<dbReference type="InterPro" id="IPR026891">
    <property type="entry name" value="Fn3-like"/>
</dbReference>
<accession>A0A7W5DPK1</accession>
<dbReference type="InterPro" id="IPR017853">
    <property type="entry name" value="GH"/>
</dbReference>
<dbReference type="GO" id="GO:0006508">
    <property type="term" value="P:proteolysis"/>
    <property type="evidence" value="ECO:0007669"/>
    <property type="project" value="UniProtKB-KW"/>
</dbReference>
<dbReference type="FunFam" id="2.60.40.10:FF:000495">
    <property type="entry name" value="Periplasmic beta-glucosidase"/>
    <property type="match status" value="1"/>
</dbReference>
<dbReference type="Proteomes" id="UP000544222">
    <property type="component" value="Unassembled WGS sequence"/>
</dbReference>
<evidence type="ECO:0000256" key="11">
    <source>
        <dbReference type="SAM" id="SignalP"/>
    </source>
</evidence>
<dbReference type="RefSeq" id="WP_183412487.1">
    <property type="nucleotide sequence ID" value="NZ_JACHYB010000001.1"/>
</dbReference>